<keyword evidence="3" id="KW-0479">Metal-binding</keyword>
<comment type="cofactor">
    <cofactor evidence="1">
        <name>Mn(2+)</name>
        <dbReference type="ChEBI" id="CHEBI:29035"/>
    </cofactor>
</comment>
<dbReference type="Proteomes" id="UP000050791">
    <property type="component" value="Unassembled WGS sequence"/>
</dbReference>
<dbReference type="GO" id="GO:0004309">
    <property type="term" value="F:exopolyphosphatase activity"/>
    <property type="evidence" value="ECO:0007669"/>
    <property type="project" value="TreeGrafter"/>
</dbReference>
<dbReference type="Pfam" id="PF02833">
    <property type="entry name" value="DHHA2"/>
    <property type="match status" value="1"/>
</dbReference>
<evidence type="ECO:0000256" key="1">
    <source>
        <dbReference type="ARBA" id="ARBA00001936"/>
    </source>
</evidence>
<dbReference type="Pfam" id="PF01368">
    <property type="entry name" value="DHH"/>
    <property type="match status" value="1"/>
</dbReference>
<keyword evidence="5" id="KW-0464">Manganese</keyword>
<dbReference type="InterPro" id="IPR004097">
    <property type="entry name" value="DHHA2"/>
</dbReference>
<evidence type="ECO:0000256" key="2">
    <source>
        <dbReference type="ARBA" id="ARBA00010331"/>
    </source>
</evidence>
<dbReference type="InterPro" id="IPR038222">
    <property type="entry name" value="DHHA2_dom_sf"/>
</dbReference>
<evidence type="ECO:0000256" key="3">
    <source>
        <dbReference type="ARBA" id="ARBA00022723"/>
    </source>
</evidence>
<dbReference type="InterPro" id="IPR006797">
    <property type="entry name" value="PRELI/MSF1_dom"/>
</dbReference>
<protein>
    <recommendedName>
        <fullName evidence="7">PRELI/MSF1 domain-containing protein</fullName>
    </recommendedName>
</protein>
<organism evidence="8 9">
    <name type="scientific">Schistosoma mattheei</name>
    <dbReference type="NCBI Taxonomy" id="31246"/>
    <lineage>
        <taxon>Eukaryota</taxon>
        <taxon>Metazoa</taxon>
        <taxon>Spiralia</taxon>
        <taxon>Lophotrochozoa</taxon>
        <taxon>Platyhelminthes</taxon>
        <taxon>Trematoda</taxon>
        <taxon>Digenea</taxon>
        <taxon>Strigeidida</taxon>
        <taxon>Schistosomatoidea</taxon>
        <taxon>Schistosomatidae</taxon>
        <taxon>Schistosoma</taxon>
    </lineage>
</organism>
<dbReference type="SUPFAM" id="SSF64182">
    <property type="entry name" value="DHH phosphoesterases"/>
    <property type="match status" value="1"/>
</dbReference>
<dbReference type="Gene3D" id="3.10.310.20">
    <property type="entry name" value="DHHA2 domain"/>
    <property type="match status" value="1"/>
</dbReference>
<dbReference type="GO" id="GO:0046872">
    <property type="term" value="F:metal ion binding"/>
    <property type="evidence" value="ECO:0007669"/>
    <property type="project" value="UniProtKB-KW"/>
</dbReference>
<accession>A0AA85BAA8</accession>
<keyword evidence="4" id="KW-0378">Hydrolase</keyword>
<proteinExistence type="inferred from homology"/>
<dbReference type="PROSITE" id="PS50904">
    <property type="entry name" value="PRELI_MSF1"/>
    <property type="match status" value="1"/>
</dbReference>
<comment type="similarity">
    <text evidence="2">Belongs to the PPase class C family. Prune subfamily.</text>
</comment>
<evidence type="ECO:0000256" key="5">
    <source>
        <dbReference type="ARBA" id="ARBA00023211"/>
    </source>
</evidence>
<dbReference type="InterPro" id="IPR038763">
    <property type="entry name" value="DHH_sf"/>
</dbReference>
<dbReference type="PANTHER" id="PTHR12112">
    <property type="entry name" value="BNIP - RELATED"/>
    <property type="match status" value="1"/>
</dbReference>
<reference evidence="9" key="1">
    <citation type="submission" date="2023-11" db="UniProtKB">
        <authorList>
            <consortium name="WormBaseParasite"/>
        </authorList>
    </citation>
    <scope>IDENTIFICATION</scope>
</reference>
<evidence type="ECO:0000256" key="4">
    <source>
        <dbReference type="ARBA" id="ARBA00022801"/>
    </source>
</evidence>
<evidence type="ECO:0000259" key="7">
    <source>
        <dbReference type="PROSITE" id="PS50904"/>
    </source>
</evidence>
<evidence type="ECO:0000256" key="6">
    <source>
        <dbReference type="SAM" id="MobiDB-lite"/>
    </source>
</evidence>
<feature type="region of interest" description="Disordered" evidence="6">
    <location>
        <begin position="533"/>
        <end position="559"/>
    </location>
</feature>
<dbReference type="AlphaFoldDB" id="A0AA85BAA8"/>
<sequence>MLSDTRRWSEKFVIKHPWHDVVSSVQFKYPNPYNPNVLNIDVINRQVDLTGGAMLSCKLINSSWPMFHMGHLKALEYSCIQVPNKRMVSNTIIIDFEVSYRTHIRKVSCRICDAMDSFLRHAAEALHSSCKSKWILVVGNEACDLDSTACALAYGFYKQMKLENEFIVIPVCSINREDMVLRTEVTFWLTQCGLKWEELIYLDDVFNETYSKVKENELFLILVDHHLPTKKFNEWPTIEIIDHHQLVNTETVENCPFKQIDLVGSCATLITFEILKGMDGNYLPSNVWKLLYGAILIDTIGLSNAGQMAGRLTELDLRMANRIEDIIYNQIFTPNVSRNSLFTQLETAKFTVDGLSTWNLLRRDMKIVSSPNKDAFQFVCSTVSGVDFTMLINSPDFTEAANRICAKYNANLLVCLTVGYPLSESSSIPSSELTTFRRRALILYNMNFPAGRYSDLIKFLLNPKLNLDLLPQSVPDFSHFIAIVNNVRMTRKILLPLLVQFLQQLGSPSDTGTSDNNPKIDIDNNDDCNNVVMKSDTNNNISSTNTKSSHSLDTTPKCSSDLKDKVRNSTEFALKDVIPSLKKWLLPLNPHERCEFLRSFCQSSLKANDSPSLDLLNSLWTSIWYETRKTSKTVKSAVGTQTPTPKSMWLKSHQTRRVASMVQGNSSAIKAISGKMGGFKSARRFTLSDTNDLTLYNENISKARVDLSSSRFVHRTSDEHLCVSDSENTKPSWLETEYLTRIPAWLPSTLTSTSLDSAEAVSYRLYRRLSGMPLSKDSEDDVSYGHTSFQRDNHDVHIIHDKDQDIDYNKLEDDELALLRTSLTDCRQLFIDKQTSTSNLSNYTSWLSSHPDHITEQGLKFLKLGFDLQPAKTEDIGMTLKMTKSILNNEQQSHPSFHVTFDLGCTEDSKLMISDETVDE</sequence>
<dbReference type="InterPro" id="IPR001667">
    <property type="entry name" value="DDH_dom"/>
</dbReference>
<evidence type="ECO:0000313" key="9">
    <source>
        <dbReference type="WBParaSite" id="SMTH1_42430.1"/>
    </source>
</evidence>
<dbReference type="GO" id="GO:0005737">
    <property type="term" value="C:cytoplasm"/>
    <property type="evidence" value="ECO:0007669"/>
    <property type="project" value="InterPro"/>
</dbReference>
<evidence type="ECO:0000313" key="8">
    <source>
        <dbReference type="Proteomes" id="UP000050791"/>
    </source>
</evidence>
<name>A0AA85BAA8_9TREM</name>
<dbReference type="WBParaSite" id="SMTH1_42430.1">
    <property type="protein sequence ID" value="SMTH1_42430.1"/>
    <property type="gene ID" value="SMTH1_42430"/>
</dbReference>
<feature type="compositionally biased region" description="Low complexity" evidence="6">
    <location>
        <begin position="533"/>
        <end position="551"/>
    </location>
</feature>
<dbReference type="PANTHER" id="PTHR12112:SF39">
    <property type="entry name" value="EG:152A3.5 PROTEIN (FBGN0003116_PN PROTEIN)"/>
    <property type="match status" value="1"/>
</dbReference>
<dbReference type="Gene3D" id="3.90.1640.10">
    <property type="entry name" value="inorganic pyrophosphatase (n-terminal core)"/>
    <property type="match status" value="1"/>
</dbReference>
<feature type="domain" description="PRELI/MSF1" evidence="7">
    <location>
        <begin position="5"/>
        <end position="66"/>
    </location>
</feature>